<evidence type="ECO:0000313" key="3">
    <source>
        <dbReference type="Proteomes" id="UP001341259"/>
    </source>
</evidence>
<gene>
    <name evidence="2" type="ORF">OHB29_19425</name>
</gene>
<proteinExistence type="predicted"/>
<dbReference type="RefSeq" id="WP_328340097.1">
    <property type="nucleotide sequence ID" value="NZ_CP107906.1"/>
</dbReference>
<dbReference type="Proteomes" id="UP001341259">
    <property type="component" value="Chromosome"/>
</dbReference>
<sequence>MKHAEKLVGVAMALYADYETGENVCPSNGTIARELGYGGKAPEQTVNKIVGRLRKAGWLTKTGKVPDGPVIYRLTLPKQKQGGMAEEPYNLHTFKSDGGRSDEPAAKSKPVGEERPPVGGRQGEDEERKQPAKVGRVSGPQQEDEGAGSPGGPSAPSLSFVDLGKVKQEEQRRRWFGDAYVAPLPVDFDYDGLTDRLQEAVQEPPPF</sequence>
<keyword evidence="3" id="KW-1185">Reference proteome</keyword>
<name>A0ABZ1NU64_STRVL</name>
<evidence type="ECO:0000313" key="2">
    <source>
        <dbReference type="EMBL" id="WUG95041.1"/>
    </source>
</evidence>
<feature type="region of interest" description="Disordered" evidence="1">
    <location>
        <begin position="89"/>
        <end position="164"/>
    </location>
</feature>
<dbReference type="EMBL" id="CP107906">
    <property type="protein sequence ID" value="WUG95041.1"/>
    <property type="molecule type" value="Genomic_DNA"/>
</dbReference>
<reference evidence="2 3" key="1">
    <citation type="submission" date="2022-10" db="EMBL/GenBank/DDBJ databases">
        <title>The complete genomes of actinobacterial strains from the NBC collection.</title>
        <authorList>
            <person name="Joergensen T.S."/>
            <person name="Alvarez Arevalo M."/>
            <person name="Sterndorff E.B."/>
            <person name="Faurdal D."/>
            <person name="Vuksanovic O."/>
            <person name="Mourched A.-S."/>
            <person name="Charusanti P."/>
            <person name="Shaw S."/>
            <person name="Blin K."/>
            <person name="Weber T."/>
        </authorList>
    </citation>
    <scope>NUCLEOTIDE SEQUENCE [LARGE SCALE GENOMIC DNA]</scope>
    <source>
        <strain evidence="2 3">NBC_00456</strain>
    </source>
</reference>
<protein>
    <submittedName>
        <fullName evidence="2">Helix-turn-helix domain-containing protein</fullName>
    </submittedName>
</protein>
<organism evidence="2 3">
    <name type="scientific">Streptomyces violaceus</name>
    <name type="common">Streptomyces venezuelae</name>
    <dbReference type="NCBI Taxonomy" id="1936"/>
    <lineage>
        <taxon>Bacteria</taxon>
        <taxon>Bacillati</taxon>
        <taxon>Actinomycetota</taxon>
        <taxon>Actinomycetes</taxon>
        <taxon>Kitasatosporales</taxon>
        <taxon>Streptomycetaceae</taxon>
        <taxon>Streptomyces</taxon>
    </lineage>
</organism>
<accession>A0ABZ1NU64</accession>
<feature type="compositionally biased region" description="Basic and acidic residues" evidence="1">
    <location>
        <begin position="94"/>
        <end position="130"/>
    </location>
</feature>
<evidence type="ECO:0000256" key="1">
    <source>
        <dbReference type="SAM" id="MobiDB-lite"/>
    </source>
</evidence>